<dbReference type="EMBL" id="BMOF01000058">
    <property type="protein sequence ID" value="GGK06854.1"/>
    <property type="molecule type" value="Genomic_DNA"/>
</dbReference>
<evidence type="ECO:0000313" key="1">
    <source>
        <dbReference type="EMBL" id="GGK06854.1"/>
    </source>
</evidence>
<name>A0A8J3BA43_9BACI</name>
<protein>
    <recommendedName>
        <fullName evidence="3">Ferritin-like domain-containing protein</fullName>
    </recommendedName>
</protein>
<reference evidence="1" key="2">
    <citation type="submission" date="2020-09" db="EMBL/GenBank/DDBJ databases">
        <authorList>
            <person name="Sun Q."/>
            <person name="Ohkuma M."/>
        </authorList>
    </citation>
    <scope>NUCLEOTIDE SEQUENCE</scope>
    <source>
        <strain evidence="1">JCM 14719</strain>
    </source>
</reference>
<evidence type="ECO:0008006" key="3">
    <source>
        <dbReference type="Google" id="ProtNLM"/>
    </source>
</evidence>
<dbReference type="CDD" id="cd00657">
    <property type="entry name" value="Ferritin_like"/>
    <property type="match status" value="1"/>
</dbReference>
<dbReference type="SUPFAM" id="SSF47240">
    <property type="entry name" value="Ferritin-like"/>
    <property type="match status" value="1"/>
</dbReference>
<comment type="caution">
    <text evidence="1">The sequence shown here is derived from an EMBL/GenBank/DDBJ whole genome shotgun (WGS) entry which is preliminary data.</text>
</comment>
<sequence>MYTPQSFMGPTYQPAFGAGTAAQPQAGMRWSAPPEVVTTKDLAYLKDSLSWELLAMKKCHHFAQECSDPQLRQALEEACRMHQRHYEMLLAHLRTDRPTSPAPGQPV</sequence>
<dbReference type="Gene3D" id="6.10.140.1960">
    <property type="match status" value="1"/>
</dbReference>
<evidence type="ECO:0000313" key="2">
    <source>
        <dbReference type="Proteomes" id="UP000637720"/>
    </source>
</evidence>
<dbReference type="AlphaFoldDB" id="A0A8J3BA43"/>
<reference evidence="1" key="1">
    <citation type="journal article" date="2014" name="Int. J. Syst. Evol. Microbiol.">
        <title>Complete genome sequence of Corynebacterium casei LMG S-19264T (=DSM 44701T), isolated from a smear-ripened cheese.</title>
        <authorList>
            <consortium name="US DOE Joint Genome Institute (JGI-PGF)"/>
            <person name="Walter F."/>
            <person name="Albersmeier A."/>
            <person name="Kalinowski J."/>
            <person name="Ruckert C."/>
        </authorList>
    </citation>
    <scope>NUCLEOTIDE SEQUENCE</scope>
    <source>
        <strain evidence="1">JCM 14719</strain>
    </source>
</reference>
<accession>A0A8J3BA43</accession>
<dbReference type="Pfam" id="PF07875">
    <property type="entry name" value="Coat_F"/>
    <property type="match status" value="1"/>
</dbReference>
<dbReference type="Proteomes" id="UP000637720">
    <property type="component" value="Unassembled WGS sequence"/>
</dbReference>
<proteinExistence type="predicted"/>
<gene>
    <name evidence="1" type="ORF">GCM10007043_21170</name>
</gene>
<keyword evidence="2" id="KW-1185">Reference proteome</keyword>
<dbReference type="InterPro" id="IPR012851">
    <property type="entry name" value="Spore_coat_CotF-like"/>
</dbReference>
<dbReference type="InterPro" id="IPR009078">
    <property type="entry name" value="Ferritin-like_SF"/>
</dbReference>
<organism evidence="1 2">
    <name type="scientific">Calditerricola satsumensis</name>
    <dbReference type="NCBI Taxonomy" id="373054"/>
    <lineage>
        <taxon>Bacteria</taxon>
        <taxon>Bacillati</taxon>
        <taxon>Bacillota</taxon>
        <taxon>Bacilli</taxon>
        <taxon>Bacillales</taxon>
        <taxon>Bacillaceae</taxon>
        <taxon>Calditerricola</taxon>
    </lineage>
</organism>